<protein>
    <submittedName>
        <fullName evidence="2">Peptidase U35 phage prohead HK97</fullName>
    </submittedName>
</protein>
<keyword evidence="3" id="KW-1185">Reference proteome</keyword>
<feature type="non-terminal residue" evidence="2">
    <location>
        <position position="207"/>
    </location>
</feature>
<feature type="compositionally biased region" description="Basic and acidic residues" evidence="1">
    <location>
        <begin position="198"/>
        <end position="207"/>
    </location>
</feature>
<accession>M0AD37</accession>
<dbReference type="EMBL" id="AOIL01000004">
    <property type="protein sequence ID" value="ELY96660.1"/>
    <property type="molecule type" value="Genomic_DNA"/>
</dbReference>
<organism evidence="2 3">
    <name type="scientific">Natrialba taiwanensis DSM 12281</name>
    <dbReference type="NCBI Taxonomy" id="1230458"/>
    <lineage>
        <taxon>Archaea</taxon>
        <taxon>Methanobacteriati</taxon>
        <taxon>Methanobacteriota</taxon>
        <taxon>Stenosarchaea group</taxon>
        <taxon>Halobacteria</taxon>
        <taxon>Halobacteriales</taxon>
        <taxon>Natrialbaceae</taxon>
        <taxon>Natrialba</taxon>
    </lineage>
</organism>
<gene>
    <name evidence="2" type="ORF">C484_00670</name>
</gene>
<feature type="region of interest" description="Disordered" evidence="1">
    <location>
        <begin position="150"/>
        <end position="207"/>
    </location>
</feature>
<reference evidence="2 3" key="1">
    <citation type="journal article" date="2014" name="PLoS Genet.">
        <title>Phylogenetically driven sequencing of extremely halophilic archaea reveals strategies for static and dynamic osmo-response.</title>
        <authorList>
            <person name="Becker E.A."/>
            <person name="Seitzer P.M."/>
            <person name="Tritt A."/>
            <person name="Larsen D."/>
            <person name="Krusor M."/>
            <person name="Yao A.I."/>
            <person name="Wu D."/>
            <person name="Madern D."/>
            <person name="Eisen J.A."/>
            <person name="Darling A.E."/>
            <person name="Facciotti M.T."/>
        </authorList>
    </citation>
    <scope>NUCLEOTIDE SEQUENCE [LARGE SCALE GENOMIC DNA]</scope>
    <source>
        <strain evidence="2 3">DSM 12281</strain>
    </source>
</reference>
<comment type="caution">
    <text evidence="2">The sequence shown here is derived from an EMBL/GenBank/DDBJ whole genome shotgun (WGS) entry which is preliminary data.</text>
</comment>
<sequence length="207" mass="22663">MTDHDDVAQRAYHQPDPDRVVVRDLDESEDGMFAIRMPISSTLEARDGDAFDEERLRGWETQINEGTVGVFLDHGMNTDLSMSRYSGTGKLGYYADAEVEQRDDDEFELVADTRIMDPDTLPESTGTLREHLSRIKAQAERDIPIAQSVGWADDTGGRDVPGDSDLLEGSIVGVPSDPEASSHSTGEALARAAVSGRPDADPERLVE</sequence>
<evidence type="ECO:0000313" key="2">
    <source>
        <dbReference type="EMBL" id="ELY96660.1"/>
    </source>
</evidence>
<name>M0AD37_9EURY</name>
<dbReference type="Proteomes" id="UP000011648">
    <property type="component" value="Unassembled WGS sequence"/>
</dbReference>
<evidence type="ECO:0000256" key="1">
    <source>
        <dbReference type="SAM" id="MobiDB-lite"/>
    </source>
</evidence>
<dbReference type="AlphaFoldDB" id="M0AD37"/>
<proteinExistence type="predicted"/>
<evidence type="ECO:0000313" key="3">
    <source>
        <dbReference type="Proteomes" id="UP000011648"/>
    </source>
</evidence>